<dbReference type="PANTHER" id="PTHR10996:SF283">
    <property type="entry name" value="GLYOXYLATE_HYDROXYPYRUVATE REDUCTASE B"/>
    <property type="match status" value="1"/>
</dbReference>
<comment type="similarity">
    <text evidence="1 3">Belongs to the D-isomer specific 2-hydroxyacid dehydrogenase family.</text>
</comment>
<dbReference type="Gene3D" id="3.40.50.720">
    <property type="entry name" value="NAD(P)-binding Rossmann-like Domain"/>
    <property type="match status" value="2"/>
</dbReference>
<name>A0A0A8X8D0_MESS1</name>
<dbReference type="GO" id="GO:0005829">
    <property type="term" value="C:cytosol"/>
    <property type="evidence" value="ECO:0007669"/>
    <property type="project" value="TreeGrafter"/>
</dbReference>
<evidence type="ECO:0000313" key="7">
    <source>
        <dbReference type="Proteomes" id="UP000031014"/>
    </source>
</evidence>
<dbReference type="SUPFAM" id="SSF52283">
    <property type="entry name" value="Formate/glycerate dehydrogenase catalytic domain-like"/>
    <property type="match status" value="1"/>
</dbReference>
<proteinExistence type="inferred from homology"/>
<organism evidence="6 7">
    <name type="scientific">Mesobacillus selenatarsenatis (strain DSM 18680 / JCM 14380 / FERM P-15431 / SF-1)</name>
    <dbReference type="NCBI Taxonomy" id="1321606"/>
    <lineage>
        <taxon>Bacteria</taxon>
        <taxon>Bacillati</taxon>
        <taxon>Bacillota</taxon>
        <taxon>Bacilli</taxon>
        <taxon>Bacillales</taxon>
        <taxon>Bacillaceae</taxon>
        <taxon>Mesobacillus</taxon>
    </lineage>
</organism>
<dbReference type="FunFam" id="3.40.50.720:FF:000462">
    <property type="entry name" value="Glyoxylate reductase (NADP+)"/>
    <property type="match status" value="1"/>
</dbReference>
<gene>
    <name evidence="6" type="ORF">SAMD00020551_2530</name>
</gene>
<dbReference type="PROSITE" id="PS00671">
    <property type="entry name" value="D_2_HYDROXYACID_DH_3"/>
    <property type="match status" value="1"/>
</dbReference>
<comment type="caution">
    <text evidence="6">The sequence shown here is derived from an EMBL/GenBank/DDBJ whole genome shotgun (WGS) entry which is preliminary data.</text>
</comment>
<evidence type="ECO:0000259" key="4">
    <source>
        <dbReference type="Pfam" id="PF00389"/>
    </source>
</evidence>
<dbReference type="EC" id="1.1.1.26" evidence="6"/>
<dbReference type="PANTHER" id="PTHR10996">
    <property type="entry name" value="2-HYDROXYACID DEHYDROGENASE-RELATED"/>
    <property type="match status" value="1"/>
</dbReference>
<dbReference type="AlphaFoldDB" id="A0A0A8X8D0"/>
<dbReference type="InterPro" id="IPR036291">
    <property type="entry name" value="NAD(P)-bd_dom_sf"/>
</dbReference>
<dbReference type="Pfam" id="PF00389">
    <property type="entry name" value="2-Hacid_dh"/>
    <property type="match status" value="1"/>
</dbReference>
<keyword evidence="7" id="KW-1185">Reference proteome</keyword>
<dbReference type="GO" id="GO:0030267">
    <property type="term" value="F:glyoxylate reductase (NADPH) activity"/>
    <property type="evidence" value="ECO:0007669"/>
    <property type="project" value="UniProtKB-EC"/>
</dbReference>
<keyword evidence="2 3" id="KW-0560">Oxidoreductase</keyword>
<dbReference type="EC" id="1.1.1.81" evidence="6"/>
<dbReference type="InterPro" id="IPR006139">
    <property type="entry name" value="D-isomer_2_OHA_DH_cat_dom"/>
</dbReference>
<dbReference type="EMBL" id="BASE01000054">
    <property type="protein sequence ID" value="GAM14381.1"/>
    <property type="molecule type" value="Genomic_DNA"/>
</dbReference>
<evidence type="ECO:0000313" key="6">
    <source>
        <dbReference type="EMBL" id="GAM14381.1"/>
    </source>
</evidence>
<dbReference type="EC" id="1.1.1.79" evidence="6"/>
<evidence type="ECO:0000256" key="3">
    <source>
        <dbReference type="RuleBase" id="RU003719"/>
    </source>
</evidence>
<dbReference type="InterPro" id="IPR029752">
    <property type="entry name" value="D-isomer_DH_CS1"/>
</dbReference>
<protein>
    <submittedName>
        <fullName evidence="6">Glyoxylate reductase /glyoxylate reductase /hydroxypyruvate reductase</fullName>
        <ecNumber evidence="6">1.1.1.26</ecNumber>
        <ecNumber evidence="6">1.1.1.79</ecNumber>
        <ecNumber evidence="6">1.1.1.81</ecNumber>
    </submittedName>
</protein>
<sequence>MKPYVYITRKLPEETIVDLTELFEVKMWDHEDIPAPREVILKEAQKASALITMLSDKVDEEVLSAGESLKVVANLAVGFDNIDLEAATKRGIIVTNTPDVLTETTADLTFSLLMASARRIVEAAEYIKAGKWGGWSPYLLAGHDVFGKTIGIVGMGKIGEAVARRAKGFGMEILYHNRSQKHEAEKELCAVYSSFEDLVTKADFVVSLAPLTEETRNLFTADVFAKMKKNAIFINAGRGPVMDEQALYDALKNGEIAAAGLDVFEKEPISADHPLLELPNVTAIPHIGSASTETRTTMIKLCGANVKAVLTGDSPKTIVNKEVLQ</sequence>
<dbReference type="SUPFAM" id="SSF51735">
    <property type="entry name" value="NAD(P)-binding Rossmann-fold domains"/>
    <property type="match status" value="1"/>
</dbReference>
<dbReference type="Pfam" id="PF02826">
    <property type="entry name" value="2-Hacid_dh_C"/>
    <property type="match status" value="1"/>
</dbReference>
<dbReference type="InterPro" id="IPR006140">
    <property type="entry name" value="D-isomer_DH_NAD-bd"/>
</dbReference>
<dbReference type="PROSITE" id="PS00065">
    <property type="entry name" value="D_2_HYDROXYACID_DH_1"/>
    <property type="match status" value="1"/>
</dbReference>
<feature type="domain" description="D-isomer specific 2-hydroxyacid dehydrogenase NAD-binding" evidence="5">
    <location>
        <begin position="111"/>
        <end position="288"/>
    </location>
</feature>
<reference evidence="6 7" key="1">
    <citation type="submission" date="2013-06" db="EMBL/GenBank/DDBJ databases">
        <title>Whole genome shotgun sequence of Bacillus selenatarsenatis SF-1.</title>
        <authorList>
            <person name="Kuroda M."/>
            <person name="Sei K."/>
            <person name="Yamashita M."/>
            <person name="Ike M."/>
        </authorList>
    </citation>
    <scope>NUCLEOTIDE SEQUENCE [LARGE SCALE GENOMIC DNA]</scope>
    <source>
        <strain evidence="6 7">SF-1</strain>
    </source>
</reference>
<accession>A0A0A8X8D0</accession>
<dbReference type="RefSeq" id="WP_041966133.1">
    <property type="nucleotide sequence ID" value="NZ_BASE01000054.1"/>
</dbReference>
<evidence type="ECO:0000256" key="2">
    <source>
        <dbReference type="ARBA" id="ARBA00023002"/>
    </source>
</evidence>
<evidence type="ECO:0000256" key="1">
    <source>
        <dbReference type="ARBA" id="ARBA00005854"/>
    </source>
</evidence>
<feature type="domain" description="D-isomer specific 2-hydroxyacid dehydrogenase catalytic" evidence="4">
    <location>
        <begin position="6"/>
        <end position="320"/>
    </location>
</feature>
<dbReference type="GO" id="GO:0016618">
    <property type="term" value="F:hydroxypyruvate reductase [NAD(P)H] activity"/>
    <property type="evidence" value="ECO:0007669"/>
    <property type="project" value="UniProtKB-EC"/>
</dbReference>
<dbReference type="OrthoDB" id="9805416at2"/>
<evidence type="ECO:0000259" key="5">
    <source>
        <dbReference type="Pfam" id="PF02826"/>
    </source>
</evidence>
<dbReference type="STRING" id="1321606.SAMD00020551_2530"/>
<keyword evidence="6" id="KW-0670">Pyruvate</keyword>
<dbReference type="GO" id="GO:0047964">
    <property type="term" value="F:glyoxylate reductase (NADH) activity"/>
    <property type="evidence" value="ECO:0007669"/>
    <property type="project" value="UniProtKB-EC"/>
</dbReference>
<dbReference type="GO" id="GO:0051287">
    <property type="term" value="F:NAD binding"/>
    <property type="evidence" value="ECO:0007669"/>
    <property type="project" value="InterPro"/>
</dbReference>
<dbReference type="CDD" id="cd05301">
    <property type="entry name" value="GDH"/>
    <property type="match status" value="1"/>
</dbReference>
<dbReference type="InterPro" id="IPR029753">
    <property type="entry name" value="D-isomer_DH_CS"/>
</dbReference>
<dbReference type="InterPro" id="IPR050223">
    <property type="entry name" value="D-isomer_2-hydroxyacid_DH"/>
</dbReference>
<dbReference type="Proteomes" id="UP000031014">
    <property type="component" value="Unassembled WGS sequence"/>
</dbReference>